<evidence type="ECO:0000313" key="1">
    <source>
        <dbReference type="EMBL" id="DAE04836.1"/>
    </source>
</evidence>
<sequence>MIVKIPKSKRPIIKCSKDNWTRSLDEVSSDGHSINWSGLVVSEEQLINITYIVGCVAYAVKVKEQWIIFDFSSSHLCPSQIKRAIMELLCNYS</sequence>
<proteinExistence type="predicted"/>
<dbReference type="EMBL" id="BK015395">
    <property type="protein sequence ID" value="DAE04836.1"/>
    <property type="molecule type" value="Genomic_DNA"/>
</dbReference>
<reference evidence="1" key="1">
    <citation type="journal article" date="2021" name="Proc. Natl. Acad. Sci. U.S.A.">
        <title>A Catalog of Tens of Thousands of Viruses from Human Metagenomes Reveals Hidden Associations with Chronic Diseases.</title>
        <authorList>
            <person name="Tisza M.J."/>
            <person name="Buck C.B."/>
        </authorList>
    </citation>
    <scope>NUCLEOTIDE SEQUENCE</scope>
    <source>
        <strain evidence="1">Ctgr818</strain>
    </source>
</reference>
<name>A0A8S5PF40_9CAUD</name>
<accession>A0A8S5PF40</accession>
<protein>
    <submittedName>
        <fullName evidence="1">Uncharacterized protein</fullName>
    </submittedName>
</protein>
<organism evidence="1">
    <name type="scientific">Myoviridae sp. ctgr818</name>
    <dbReference type="NCBI Taxonomy" id="2825150"/>
    <lineage>
        <taxon>Viruses</taxon>
        <taxon>Duplodnaviria</taxon>
        <taxon>Heunggongvirae</taxon>
        <taxon>Uroviricota</taxon>
        <taxon>Caudoviricetes</taxon>
    </lineage>
</organism>